<organism evidence="1 2">
    <name type="scientific">Candidatus Methylophosphatis roskildensis</name>
    <dbReference type="NCBI Taxonomy" id="2899263"/>
    <lineage>
        <taxon>Bacteria</taxon>
        <taxon>Pseudomonadati</taxon>
        <taxon>Pseudomonadota</taxon>
        <taxon>Betaproteobacteria</taxon>
        <taxon>Nitrosomonadales</taxon>
        <taxon>Sterolibacteriaceae</taxon>
        <taxon>Candidatus Methylophosphatis</taxon>
    </lineage>
</organism>
<reference evidence="2" key="1">
    <citation type="journal article" date="2021" name="Nat. Commun.">
        <title>Connecting structure to function with the recovery of over 1000 high-quality metagenome-assembled genomes from activated sludge using long-read sequencing.</title>
        <authorList>
            <person name="Singleton C.M."/>
            <person name="Petriglieri F."/>
            <person name="Kristensen J.M."/>
            <person name="Kirkegaard R.H."/>
            <person name="Michaelsen T.Y."/>
            <person name="Andersen M.H."/>
            <person name="Kondrotaite Z."/>
            <person name="Karst S.M."/>
            <person name="Dueholm M.S."/>
            <person name="Nielsen P.H."/>
            <person name="Albertsen M."/>
        </authorList>
    </citation>
    <scope>NUCLEOTIDE SEQUENCE [LARGE SCALE GENOMIC DNA]</scope>
</reference>
<dbReference type="SUPFAM" id="SSF55785">
    <property type="entry name" value="PYP-like sensor domain (PAS domain)"/>
    <property type="match status" value="1"/>
</dbReference>
<dbReference type="EMBL" id="JADJEV010000001">
    <property type="protein sequence ID" value="MBK6971610.1"/>
    <property type="molecule type" value="Genomic_DNA"/>
</dbReference>
<proteinExistence type="predicted"/>
<sequence length="151" mass="16493">MSHHLGLSVHVFSDAGHVGNDVESVQSVGRLLDAQLADGEEDTGTLHVDGDGVIRGCSRGAASLLGHEPYQLVGDVIWRLVPALEGRRLMSESRVDPHLAFLCHCGISFRVLHPDGADRPCRMFIHSVSHDGNPILRLILRNDTHRPNICL</sequence>
<dbReference type="Gene3D" id="3.30.450.20">
    <property type="entry name" value="PAS domain"/>
    <property type="match status" value="1"/>
</dbReference>
<dbReference type="AlphaFoldDB" id="A0A9D7DVJ8"/>
<dbReference type="CDD" id="cd00130">
    <property type="entry name" value="PAS"/>
    <property type="match status" value="1"/>
</dbReference>
<evidence type="ECO:0000313" key="1">
    <source>
        <dbReference type="EMBL" id="MBK6971610.1"/>
    </source>
</evidence>
<dbReference type="Proteomes" id="UP000807785">
    <property type="component" value="Unassembled WGS sequence"/>
</dbReference>
<evidence type="ECO:0000313" key="2">
    <source>
        <dbReference type="Proteomes" id="UP000807785"/>
    </source>
</evidence>
<dbReference type="InterPro" id="IPR000014">
    <property type="entry name" value="PAS"/>
</dbReference>
<evidence type="ECO:0008006" key="3">
    <source>
        <dbReference type="Google" id="ProtNLM"/>
    </source>
</evidence>
<accession>A0A9D7DVJ8</accession>
<name>A0A9D7DVJ8_9PROT</name>
<gene>
    <name evidence="1" type="ORF">IPH26_01100</name>
</gene>
<dbReference type="InterPro" id="IPR035965">
    <property type="entry name" value="PAS-like_dom_sf"/>
</dbReference>
<protein>
    <recommendedName>
        <fullName evidence="3">PAS domain-containing protein</fullName>
    </recommendedName>
</protein>
<comment type="caution">
    <text evidence="1">The sequence shown here is derived from an EMBL/GenBank/DDBJ whole genome shotgun (WGS) entry which is preliminary data.</text>
</comment>